<evidence type="ECO:0000259" key="6">
    <source>
        <dbReference type="Pfam" id="PF00462"/>
    </source>
</evidence>
<dbReference type="GO" id="GO:0045454">
    <property type="term" value="P:cell redox homeostasis"/>
    <property type="evidence" value="ECO:0007669"/>
    <property type="project" value="InterPro"/>
</dbReference>
<name>Q21BZ2_RHOPB</name>
<dbReference type="InterPro" id="IPR002109">
    <property type="entry name" value="Glutaredoxin"/>
</dbReference>
<evidence type="ECO:0000256" key="3">
    <source>
        <dbReference type="ARBA" id="ARBA00022448"/>
    </source>
</evidence>
<evidence type="ECO:0000256" key="2">
    <source>
        <dbReference type="ARBA" id="ARBA00007787"/>
    </source>
</evidence>
<protein>
    <recommendedName>
        <fullName evidence="5">Glutaredoxin</fullName>
    </recommendedName>
</protein>
<keyword evidence="3 5" id="KW-0813">Transport</keyword>
<dbReference type="GO" id="GO:0005737">
    <property type="term" value="C:cytoplasm"/>
    <property type="evidence" value="ECO:0007669"/>
    <property type="project" value="TreeGrafter"/>
</dbReference>
<dbReference type="PANTHER" id="PTHR45694:SF18">
    <property type="entry name" value="GLUTAREDOXIN-1-RELATED"/>
    <property type="match status" value="1"/>
</dbReference>
<dbReference type="eggNOG" id="COG0695">
    <property type="taxonomic scope" value="Bacteria"/>
</dbReference>
<dbReference type="NCBIfam" id="TIGR02181">
    <property type="entry name" value="GRX_bact"/>
    <property type="match status" value="1"/>
</dbReference>
<gene>
    <name evidence="7" type="ordered locus">RPC_0519</name>
</gene>
<reference evidence="7" key="1">
    <citation type="submission" date="2006-03" db="EMBL/GenBank/DDBJ databases">
        <title>Complete sequence of Rhodopseudomonas palustris BisB18.</title>
        <authorList>
            <consortium name="US DOE Joint Genome Institute"/>
            <person name="Copeland A."/>
            <person name="Lucas S."/>
            <person name="Lapidus A."/>
            <person name="Barry K."/>
            <person name="Detter J.C."/>
            <person name="Glavina del Rio T."/>
            <person name="Hammon N."/>
            <person name="Israni S."/>
            <person name="Dalin E."/>
            <person name="Tice H."/>
            <person name="Pitluck S."/>
            <person name="Chain P."/>
            <person name="Malfatti S."/>
            <person name="Shin M."/>
            <person name="Vergez L."/>
            <person name="Schmutz J."/>
            <person name="Larimer F."/>
            <person name="Land M."/>
            <person name="Hauser L."/>
            <person name="Pelletier D.A."/>
            <person name="Kyrpides N."/>
            <person name="Anderson I."/>
            <person name="Oda Y."/>
            <person name="Harwood C.S."/>
            <person name="Richardson P."/>
        </authorList>
    </citation>
    <scope>NUCLEOTIDE SEQUENCE [LARGE SCALE GENOMIC DNA]</scope>
    <source>
        <strain evidence="7">BisB18</strain>
    </source>
</reference>
<dbReference type="GO" id="GO:0015038">
    <property type="term" value="F:glutathione disulfide oxidoreductase activity"/>
    <property type="evidence" value="ECO:0007669"/>
    <property type="project" value="UniProtKB-UniRule"/>
</dbReference>
<feature type="domain" description="Glutaredoxin" evidence="6">
    <location>
        <begin position="27"/>
        <end position="87"/>
    </location>
</feature>
<dbReference type="Pfam" id="PF00462">
    <property type="entry name" value="Glutaredoxin"/>
    <property type="match status" value="1"/>
</dbReference>
<dbReference type="PROSITE" id="PS51354">
    <property type="entry name" value="GLUTAREDOXIN_2"/>
    <property type="match status" value="1"/>
</dbReference>
<evidence type="ECO:0000313" key="7">
    <source>
        <dbReference type="EMBL" id="ABD86094.1"/>
    </source>
</evidence>
<dbReference type="InterPro" id="IPR036249">
    <property type="entry name" value="Thioredoxin-like_sf"/>
</dbReference>
<dbReference type="PRINTS" id="PR00160">
    <property type="entry name" value="GLUTAREDOXIN"/>
</dbReference>
<sequence length="113" mass="12321">MMSMVRKPESLFGIMLQQPECDMSAAIEIFTRPGCGYCSAARSLLTRKKAAFTEYDVSLDPSFREQMTKRVGAGATYPQIFIGELHVGGCDDLYDLDRAGKLDSLLAGETAAS</sequence>
<dbReference type="STRING" id="316056.RPC_0519"/>
<keyword evidence="5" id="KW-0963">Cytoplasm</keyword>
<evidence type="ECO:0000256" key="5">
    <source>
        <dbReference type="RuleBase" id="RU364065"/>
    </source>
</evidence>
<dbReference type="SUPFAM" id="SSF52833">
    <property type="entry name" value="Thioredoxin-like"/>
    <property type="match status" value="1"/>
</dbReference>
<proteinExistence type="inferred from homology"/>
<comment type="similarity">
    <text evidence="2 5">Belongs to the glutaredoxin family.</text>
</comment>
<comment type="function">
    <text evidence="1 5">Has a glutathione-disulfide oxidoreductase activity in the presence of NADPH and glutathione reductase. Reduces low molecular weight disulfides and proteins.</text>
</comment>
<dbReference type="HOGENOM" id="CLU_026126_7_3_5"/>
<dbReference type="InterPro" id="IPR014025">
    <property type="entry name" value="Glutaredoxin_subgr"/>
</dbReference>
<evidence type="ECO:0000256" key="4">
    <source>
        <dbReference type="ARBA" id="ARBA00022982"/>
    </source>
</evidence>
<dbReference type="PANTHER" id="PTHR45694">
    <property type="entry name" value="GLUTAREDOXIN 2"/>
    <property type="match status" value="1"/>
</dbReference>
<accession>Q21BZ2</accession>
<dbReference type="KEGG" id="rpc:RPC_0519"/>
<dbReference type="Gene3D" id="3.40.30.10">
    <property type="entry name" value="Glutaredoxin"/>
    <property type="match status" value="1"/>
</dbReference>
<dbReference type="GO" id="GO:0034599">
    <property type="term" value="P:cellular response to oxidative stress"/>
    <property type="evidence" value="ECO:0007669"/>
    <property type="project" value="TreeGrafter"/>
</dbReference>
<evidence type="ECO:0000256" key="1">
    <source>
        <dbReference type="ARBA" id="ARBA00002549"/>
    </source>
</evidence>
<dbReference type="AlphaFoldDB" id="Q21BZ2"/>
<dbReference type="EMBL" id="CP000301">
    <property type="protein sequence ID" value="ABD86094.1"/>
    <property type="molecule type" value="Genomic_DNA"/>
</dbReference>
<keyword evidence="4 5" id="KW-0249">Electron transport</keyword>
<keyword evidence="5" id="KW-0676">Redox-active center</keyword>
<organism evidence="7">
    <name type="scientific">Rhodopseudomonas palustris (strain BisB18)</name>
    <dbReference type="NCBI Taxonomy" id="316056"/>
    <lineage>
        <taxon>Bacteria</taxon>
        <taxon>Pseudomonadati</taxon>
        <taxon>Pseudomonadota</taxon>
        <taxon>Alphaproteobacteria</taxon>
        <taxon>Hyphomicrobiales</taxon>
        <taxon>Nitrobacteraceae</taxon>
        <taxon>Rhodopseudomonas</taxon>
    </lineage>
</organism>
<dbReference type="CDD" id="cd03418">
    <property type="entry name" value="GRX_GRXb_1_3_like"/>
    <property type="match status" value="1"/>
</dbReference>
<dbReference type="InterPro" id="IPR011900">
    <property type="entry name" value="GRX_bact"/>
</dbReference>